<comment type="caution">
    <text evidence="2">The sequence shown here is derived from an EMBL/GenBank/DDBJ whole genome shotgun (WGS) entry which is preliminary data.</text>
</comment>
<dbReference type="InterPro" id="IPR037401">
    <property type="entry name" value="SnoaL-like"/>
</dbReference>
<name>A0ABU2M8S1_9ACTN</name>
<organism evidence="2 3">
    <name type="scientific">Nocardiopsis lambiniae</name>
    <dbReference type="NCBI Taxonomy" id="3075539"/>
    <lineage>
        <taxon>Bacteria</taxon>
        <taxon>Bacillati</taxon>
        <taxon>Actinomycetota</taxon>
        <taxon>Actinomycetes</taxon>
        <taxon>Streptosporangiales</taxon>
        <taxon>Nocardiopsidaceae</taxon>
        <taxon>Nocardiopsis</taxon>
    </lineage>
</organism>
<dbReference type="Proteomes" id="UP001183390">
    <property type="component" value="Unassembled WGS sequence"/>
</dbReference>
<feature type="domain" description="SnoaL-like" evidence="1">
    <location>
        <begin position="4"/>
        <end position="96"/>
    </location>
</feature>
<evidence type="ECO:0000313" key="2">
    <source>
        <dbReference type="EMBL" id="MDT0328646.1"/>
    </source>
</evidence>
<keyword evidence="3" id="KW-1185">Reference proteome</keyword>
<dbReference type="Gene3D" id="3.10.450.50">
    <property type="match status" value="1"/>
</dbReference>
<dbReference type="RefSeq" id="WP_311511365.1">
    <property type="nucleotide sequence ID" value="NZ_JAVREP010000005.1"/>
</dbReference>
<evidence type="ECO:0000313" key="3">
    <source>
        <dbReference type="Proteomes" id="UP001183390"/>
    </source>
</evidence>
<dbReference type="InterPro" id="IPR032710">
    <property type="entry name" value="NTF2-like_dom_sf"/>
</dbReference>
<evidence type="ECO:0000259" key="1">
    <source>
        <dbReference type="Pfam" id="PF12680"/>
    </source>
</evidence>
<accession>A0ABU2M8S1</accession>
<gene>
    <name evidence="2" type="ORF">RM479_09495</name>
</gene>
<proteinExistence type="predicted"/>
<dbReference type="Pfam" id="PF12680">
    <property type="entry name" value="SnoaL_2"/>
    <property type="match status" value="1"/>
</dbReference>
<dbReference type="SUPFAM" id="SSF54427">
    <property type="entry name" value="NTF2-like"/>
    <property type="match status" value="1"/>
</dbReference>
<reference evidence="3" key="1">
    <citation type="submission" date="2023-07" db="EMBL/GenBank/DDBJ databases">
        <title>30 novel species of actinomycetes from the DSMZ collection.</title>
        <authorList>
            <person name="Nouioui I."/>
        </authorList>
    </citation>
    <scope>NUCLEOTIDE SEQUENCE [LARGE SCALE GENOMIC DNA]</scope>
    <source>
        <strain evidence="3">DSM 44743</strain>
    </source>
</reference>
<dbReference type="EMBL" id="JAVREP010000005">
    <property type="protein sequence ID" value="MDT0328646.1"/>
    <property type="molecule type" value="Genomic_DNA"/>
</dbReference>
<protein>
    <submittedName>
        <fullName evidence="2">Nuclear transport factor 2 family protein</fullName>
    </submittedName>
</protein>
<sequence length="130" mass="14292">MGSFREAVEARDADAIAGLLADDVVFTSPVAFKPHHGKAVTAAILRAVLRVFEDFRYVGEYTSADDREHVLRFRATVSGREIEGCDLLRFDDAGRIEALTVIVRPLSGLQALADAMNARFDRVRQEAAAE</sequence>